<keyword evidence="2 4" id="KW-0479">Metal-binding</keyword>
<dbReference type="PIRSF" id="PIRSF004761">
    <property type="entry name" value="Hydrgn_mat_HypA"/>
    <property type="match status" value="1"/>
</dbReference>
<keyword evidence="6" id="KW-1185">Reference proteome</keyword>
<comment type="function">
    <text evidence="4">Involved in the maturation of [NiFe] hydrogenases. Required for nickel insertion into the metal center of the hydrogenase.</text>
</comment>
<dbReference type="HAMAP" id="MF_00213">
    <property type="entry name" value="HypA_HybF"/>
    <property type="match status" value="1"/>
</dbReference>
<comment type="similarity">
    <text evidence="4">Belongs to the HypA/HybF family.</text>
</comment>
<proteinExistence type="inferred from homology"/>
<feature type="binding site" evidence="4">
    <location>
        <position position="93"/>
    </location>
    <ligand>
        <name>Zn(2+)</name>
        <dbReference type="ChEBI" id="CHEBI:29105"/>
    </ligand>
</feature>
<dbReference type="Gene3D" id="3.30.2320.80">
    <property type="match status" value="1"/>
</dbReference>
<evidence type="ECO:0000256" key="4">
    <source>
        <dbReference type="HAMAP-Rule" id="MF_00213"/>
    </source>
</evidence>
<evidence type="ECO:0000256" key="2">
    <source>
        <dbReference type="ARBA" id="ARBA00022723"/>
    </source>
</evidence>
<reference evidence="5" key="1">
    <citation type="submission" date="2023-05" db="EMBL/GenBank/DDBJ databases">
        <title>[olsenella] sp. nov., isolated from a pig farm feces dump.</title>
        <authorList>
            <person name="Chang Y.-H."/>
        </authorList>
    </citation>
    <scope>NUCLEOTIDE SEQUENCE</scope>
    <source>
        <strain evidence="5">YH-ols2217</strain>
    </source>
</reference>
<dbReference type="PANTHER" id="PTHR34535">
    <property type="entry name" value="HYDROGENASE MATURATION FACTOR HYPA"/>
    <property type="match status" value="1"/>
</dbReference>
<evidence type="ECO:0000256" key="1">
    <source>
        <dbReference type="ARBA" id="ARBA00022596"/>
    </source>
</evidence>
<dbReference type="PANTHER" id="PTHR34535:SF3">
    <property type="entry name" value="HYDROGENASE MATURATION FACTOR HYPA"/>
    <property type="match status" value="1"/>
</dbReference>
<evidence type="ECO:0000313" key="5">
    <source>
        <dbReference type="EMBL" id="MDJ1128714.1"/>
    </source>
</evidence>
<gene>
    <name evidence="4" type="primary">hypA</name>
    <name evidence="5" type="ORF">QJ043_01250</name>
</gene>
<protein>
    <recommendedName>
        <fullName evidence="4">Hydrogenase maturation factor HypA</fullName>
    </recommendedName>
</protein>
<dbReference type="RefSeq" id="WP_283712355.1">
    <property type="nucleotide sequence ID" value="NZ_JASJEW010000001.1"/>
</dbReference>
<evidence type="ECO:0000256" key="3">
    <source>
        <dbReference type="ARBA" id="ARBA00022833"/>
    </source>
</evidence>
<keyword evidence="1 4" id="KW-0533">Nickel</keyword>
<name>A0ABT6ZI46_9ACTN</name>
<feature type="binding site" evidence="4">
    <location>
        <position position="77"/>
    </location>
    <ligand>
        <name>Zn(2+)</name>
        <dbReference type="ChEBI" id="CHEBI:29105"/>
    </ligand>
</feature>
<evidence type="ECO:0000313" key="6">
    <source>
        <dbReference type="Proteomes" id="UP001431693"/>
    </source>
</evidence>
<sequence length="114" mass="11908">MHELGVVFYIIDAVTETAEANGVGHVDRVSLEVGEATGIVPDLFQEAWRWAADRTDLLRGAALSSVSVPAMNRCRACGLEYPAFPAGPTCPSCGSGDTVLAAGDDVTIVSIEVT</sequence>
<keyword evidence="3 4" id="KW-0862">Zinc</keyword>
<feature type="binding site" evidence="4">
    <location>
        <position position="90"/>
    </location>
    <ligand>
        <name>Zn(2+)</name>
        <dbReference type="ChEBI" id="CHEBI:29105"/>
    </ligand>
</feature>
<dbReference type="EMBL" id="JASJEX010000001">
    <property type="protein sequence ID" value="MDJ1128714.1"/>
    <property type="molecule type" value="Genomic_DNA"/>
</dbReference>
<dbReference type="InterPro" id="IPR000688">
    <property type="entry name" value="HypA/HybF"/>
</dbReference>
<comment type="caution">
    <text evidence="5">The sequence shown here is derived from an EMBL/GenBank/DDBJ whole genome shotgun (WGS) entry which is preliminary data.</text>
</comment>
<feature type="binding site" evidence="4">
    <location>
        <position position="2"/>
    </location>
    <ligand>
        <name>Ni(2+)</name>
        <dbReference type="ChEBI" id="CHEBI:49786"/>
    </ligand>
</feature>
<dbReference type="Proteomes" id="UP001431693">
    <property type="component" value="Unassembled WGS sequence"/>
</dbReference>
<accession>A0ABT6ZI46</accession>
<dbReference type="Pfam" id="PF01155">
    <property type="entry name" value="HypA"/>
    <property type="match status" value="1"/>
</dbReference>
<feature type="binding site" evidence="4">
    <location>
        <position position="74"/>
    </location>
    <ligand>
        <name>Zn(2+)</name>
        <dbReference type="ChEBI" id="CHEBI:29105"/>
    </ligand>
</feature>
<organism evidence="5 6">
    <name type="scientific">Kribbibacterium absianum</name>
    <dbReference type="NCBI Taxonomy" id="3044210"/>
    <lineage>
        <taxon>Bacteria</taxon>
        <taxon>Bacillati</taxon>
        <taxon>Actinomycetota</taxon>
        <taxon>Coriobacteriia</taxon>
        <taxon>Coriobacteriales</taxon>
        <taxon>Kribbibacteriaceae</taxon>
        <taxon>Kribbibacterium</taxon>
    </lineage>
</organism>